<name>A0AAF0IQ39_9BASI</name>
<dbReference type="EMBL" id="CP119956">
    <property type="protein sequence ID" value="WFC97052.1"/>
    <property type="molecule type" value="Genomic_DNA"/>
</dbReference>
<dbReference type="GO" id="GO:0006888">
    <property type="term" value="P:endoplasmic reticulum to Golgi vesicle-mediated transport"/>
    <property type="evidence" value="ECO:0007669"/>
    <property type="project" value="InterPro"/>
</dbReference>
<gene>
    <name evidence="3" type="ORF">MBRA1_003717b</name>
</gene>
<keyword evidence="4" id="KW-1185">Reference proteome</keyword>
<sequence length="344" mass="38217">MVGRHISSSDRLGLNHDVHRRQENSEGCSSISIHPFFLVRYARCPSPRTGRLSRSTPLDWFCFGRSSDNALRTPSPILLASEPCEFAGHGSMVDADTETVSSAATNVVTKKVDSNDFRNRRRDKSPRRCRAQVIVIMDGMKKPCSTRFPTHLQCRPVEWYGTTILTQQCIAVLNARNLPIYLRVSPAEGDASMKYYFLAHSALDVVEERGGAVRLTLAAQHAQPYLGLLTTIEDTMMYVLTSYASYGYMTHTNVKFLLMLQLSDDPVQDSDVQTLFRAIRLVYVNYVSDPFVNVHPGDLPGSNEFGNGDAPSIAPSAETDAKTITSKKFDHEIESIAGWSSVST</sequence>
<reference evidence="3" key="1">
    <citation type="submission" date="2023-03" db="EMBL/GenBank/DDBJ databases">
        <title>Mating type loci evolution in Malassezia.</title>
        <authorList>
            <person name="Coelho M.A."/>
        </authorList>
    </citation>
    <scope>NUCLEOTIDE SEQUENCE</scope>
    <source>
        <strain evidence="3">CBS 14135</strain>
    </source>
</reference>
<comment type="similarity">
    <text evidence="1">Belongs to the TRAPP small subunits family. Sedlin subfamily.</text>
</comment>
<dbReference type="InterPro" id="IPR044760">
    <property type="entry name" value="TRAPPC2L"/>
</dbReference>
<dbReference type="InterPro" id="IPR011012">
    <property type="entry name" value="Longin-like_dom_sf"/>
</dbReference>
<dbReference type="GO" id="GO:0005737">
    <property type="term" value="C:cytoplasm"/>
    <property type="evidence" value="ECO:0007669"/>
    <property type="project" value="GOC"/>
</dbReference>
<evidence type="ECO:0000313" key="3">
    <source>
        <dbReference type="EMBL" id="WFC97052.1"/>
    </source>
</evidence>
<dbReference type="AlphaFoldDB" id="A0AAF0IQ39"/>
<evidence type="ECO:0000256" key="1">
    <source>
        <dbReference type="ARBA" id="ARBA00006626"/>
    </source>
</evidence>
<feature type="non-terminal residue" evidence="3">
    <location>
        <position position="344"/>
    </location>
</feature>
<protein>
    <recommendedName>
        <fullName evidence="2">Trafficking protein particle complex subunit 2-like protein</fullName>
    </recommendedName>
</protein>
<dbReference type="Proteomes" id="UP001216638">
    <property type="component" value="Chromosome 6"/>
</dbReference>
<proteinExistence type="inferred from homology"/>
<organism evidence="3 4">
    <name type="scientific">Malassezia brasiliensis</name>
    <dbReference type="NCBI Taxonomy" id="1821822"/>
    <lineage>
        <taxon>Eukaryota</taxon>
        <taxon>Fungi</taxon>
        <taxon>Dikarya</taxon>
        <taxon>Basidiomycota</taxon>
        <taxon>Ustilaginomycotina</taxon>
        <taxon>Malasseziomycetes</taxon>
        <taxon>Malasseziales</taxon>
        <taxon>Malasseziaceae</taxon>
        <taxon>Malassezia</taxon>
    </lineage>
</organism>
<dbReference type="SUPFAM" id="SSF64356">
    <property type="entry name" value="SNARE-like"/>
    <property type="match status" value="1"/>
</dbReference>
<accession>A0AAF0IQ39</accession>
<evidence type="ECO:0000256" key="2">
    <source>
        <dbReference type="ARBA" id="ARBA00024408"/>
    </source>
</evidence>
<dbReference type="Pfam" id="PF04628">
    <property type="entry name" value="Sedlin_N"/>
    <property type="match status" value="1"/>
</dbReference>
<dbReference type="CDD" id="cd14854">
    <property type="entry name" value="TRAPPC2L"/>
    <property type="match status" value="1"/>
</dbReference>
<evidence type="ECO:0000313" key="4">
    <source>
        <dbReference type="Proteomes" id="UP001216638"/>
    </source>
</evidence>
<dbReference type="Gene3D" id="3.30.450.70">
    <property type="match status" value="1"/>
</dbReference>
<dbReference type="InterPro" id="IPR006722">
    <property type="entry name" value="Sedlin"/>
</dbReference>
<dbReference type="PANTHER" id="PTHR12403">
    <property type="entry name" value="TRAFFICKING PROTEIN PARTICLE COMPLEX SUBUNIT 2"/>
    <property type="match status" value="1"/>
</dbReference>